<dbReference type="SUPFAM" id="SSF46785">
    <property type="entry name" value="Winged helix' DNA-binding domain"/>
    <property type="match status" value="1"/>
</dbReference>
<dbReference type="CDD" id="cd07377">
    <property type="entry name" value="WHTH_GntR"/>
    <property type="match status" value="1"/>
</dbReference>
<keyword evidence="2" id="KW-0238">DNA-binding</keyword>
<dbReference type="Gene3D" id="1.10.10.10">
    <property type="entry name" value="Winged helix-like DNA-binding domain superfamily/Winged helix DNA-binding domain"/>
    <property type="match status" value="1"/>
</dbReference>
<accession>A0ABV4DYP3</accession>
<reference evidence="5 6" key="1">
    <citation type="submission" date="2024-08" db="EMBL/GenBank/DDBJ databases">
        <title>Clostridium lapicellarii sp. nov., and Clostridium renhuaiense sp. nov., two species isolated from the mud in a fermentation cellar used for producing sauce-flavour Chinese liquors.</title>
        <authorList>
            <person name="Yang F."/>
            <person name="Wang H."/>
            <person name="Chen L.Q."/>
            <person name="Zhou N."/>
            <person name="Lu J.J."/>
            <person name="Pu X.X."/>
            <person name="Wan B."/>
            <person name="Wang L."/>
            <person name="Liu S.J."/>
        </authorList>
    </citation>
    <scope>NUCLEOTIDE SEQUENCE [LARGE SCALE GENOMIC DNA]</scope>
    <source>
        <strain evidence="5 6">MT-113</strain>
    </source>
</reference>
<dbReference type="RefSeq" id="WP_294181761.1">
    <property type="nucleotide sequence ID" value="NZ_JBGFFE010000014.1"/>
</dbReference>
<organism evidence="5 6">
    <name type="scientific">Clostridium lapidicellarium</name>
    <dbReference type="NCBI Taxonomy" id="3240931"/>
    <lineage>
        <taxon>Bacteria</taxon>
        <taxon>Bacillati</taxon>
        <taxon>Bacillota</taxon>
        <taxon>Clostridia</taxon>
        <taxon>Eubacteriales</taxon>
        <taxon>Clostridiaceae</taxon>
        <taxon>Clostridium</taxon>
    </lineage>
</organism>
<dbReference type="InterPro" id="IPR036390">
    <property type="entry name" value="WH_DNA-bd_sf"/>
</dbReference>
<keyword evidence="1" id="KW-0805">Transcription regulation</keyword>
<dbReference type="SMART" id="SM00345">
    <property type="entry name" value="HTH_GNTR"/>
    <property type="match status" value="1"/>
</dbReference>
<dbReference type="InterPro" id="IPR036388">
    <property type="entry name" value="WH-like_DNA-bd_sf"/>
</dbReference>
<evidence type="ECO:0000313" key="5">
    <source>
        <dbReference type="EMBL" id="MEY8764020.1"/>
    </source>
</evidence>
<feature type="domain" description="HTH gntR-type" evidence="4">
    <location>
        <begin position="9"/>
        <end position="77"/>
    </location>
</feature>
<evidence type="ECO:0000256" key="3">
    <source>
        <dbReference type="ARBA" id="ARBA00023163"/>
    </source>
</evidence>
<protein>
    <submittedName>
        <fullName evidence="5">GntR family transcriptional regulator</fullName>
    </submittedName>
</protein>
<evidence type="ECO:0000313" key="6">
    <source>
        <dbReference type="Proteomes" id="UP001565220"/>
    </source>
</evidence>
<dbReference type="PANTHER" id="PTHR38445:SF6">
    <property type="entry name" value="GNTR-FAMILY TRANSCRIPTIONAL REGULATOR"/>
    <property type="match status" value="1"/>
</dbReference>
<keyword evidence="6" id="KW-1185">Reference proteome</keyword>
<dbReference type="PROSITE" id="PS50949">
    <property type="entry name" value="HTH_GNTR"/>
    <property type="match status" value="1"/>
</dbReference>
<dbReference type="PANTHER" id="PTHR38445">
    <property type="entry name" value="HTH-TYPE TRANSCRIPTIONAL REPRESSOR YTRA"/>
    <property type="match status" value="1"/>
</dbReference>
<comment type="caution">
    <text evidence="5">The sequence shown here is derived from an EMBL/GenBank/DDBJ whole genome shotgun (WGS) entry which is preliminary data.</text>
</comment>
<sequence length="122" mass="14301">MDSEFEPNIPIYVQIMNDIKRRIVSEQLKPEDKLHSVREMSVKLKVNPNTIQRAYRELERQGITYKQRGMGTFVSGDISVINNLKREMAQDVLCNFMRDMKGLGFSPKEIVEIVRENIREDI</sequence>
<evidence type="ECO:0000256" key="1">
    <source>
        <dbReference type="ARBA" id="ARBA00023015"/>
    </source>
</evidence>
<name>A0ABV4DYP3_9CLOT</name>
<keyword evidence="3" id="KW-0804">Transcription</keyword>
<dbReference type="Pfam" id="PF00392">
    <property type="entry name" value="GntR"/>
    <property type="match status" value="1"/>
</dbReference>
<evidence type="ECO:0000259" key="4">
    <source>
        <dbReference type="PROSITE" id="PS50949"/>
    </source>
</evidence>
<gene>
    <name evidence="5" type="ORF">AB8S09_10275</name>
</gene>
<dbReference type="EMBL" id="JBGFFE010000014">
    <property type="protein sequence ID" value="MEY8764020.1"/>
    <property type="molecule type" value="Genomic_DNA"/>
</dbReference>
<dbReference type="Proteomes" id="UP001565220">
    <property type="component" value="Unassembled WGS sequence"/>
</dbReference>
<proteinExistence type="predicted"/>
<dbReference type="InterPro" id="IPR000524">
    <property type="entry name" value="Tscrpt_reg_HTH_GntR"/>
</dbReference>
<evidence type="ECO:0000256" key="2">
    <source>
        <dbReference type="ARBA" id="ARBA00023125"/>
    </source>
</evidence>